<feature type="domain" description="HTH cro/C1-type" evidence="5">
    <location>
        <begin position="10"/>
        <end position="64"/>
    </location>
</feature>
<dbReference type="Pfam" id="PF01381">
    <property type="entry name" value="HTH_3"/>
    <property type="match status" value="1"/>
</dbReference>
<dbReference type="Gene3D" id="1.10.260.40">
    <property type="entry name" value="lambda repressor-like DNA-binding domains"/>
    <property type="match status" value="1"/>
</dbReference>
<sequence length="474" mass="53522">MSKTFVGSRIRQLRSERGFSQAALAQMLEISPSYLNQIEHDVRPLTVAVLLRITEVFGVDATFFSSQDDTRLVAELREVTMDRDLDLDIDMTEVADIVNTHPAVARAIVNLHRRYRITTAQLAAATEDRFNLNTGGSGTGSISMPHEEVRDYFYQRQNYLHELDTAAEDLTIRMRMHRAELSRELSDRLTMVHGVHIIRRIDLGDTVLHRYDPVSRTLEISNQLSSGQQVFKMATELAYLEFGDLIDQLVDEGKFTSEESRTLARLGLAGYFAAATILPYRQFHDVAETFHYDIERLSAFYQVSYETICHRLSTLQRPSMRGVPFSFVRVDKAGNMSKRQSATGFHFSSAGGTCPLWNVYETFANPGKILVQIAQMPDGQNYMWVARTVERRASRYGQPVKTFAIGLGCEARHANRLVYSKGLDLSSDNATPIGSGCRVCERDNCPQRAFPALGRALDLDEHRSTVSPYLVKES</sequence>
<dbReference type="PROSITE" id="PS50943">
    <property type="entry name" value="HTH_CROC1"/>
    <property type="match status" value="1"/>
</dbReference>
<comment type="caution">
    <text evidence="6">The sequence shown here is derived from an EMBL/GenBank/DDBJ whole genome shotgun (WGS) entry which is preliminary data.</text>
</comment>
<keyword evidence="4" id="KW-0804">Transcription</keyword>
<dbReference type="PANTHER" id="PTHR46797">
    <property type="entry name" value="HTH-TYPE TRANSCRIPTIONAL REGULATOR"/>
    <property type="match status" value="1"/>
</dbReference>
<evidence type="ECO:0000256" key="1">
    <source>
        <dbReference type="ARBA" id="ARBA00007227"/>
    </source>
</evidence>
<dbReference type="EMBL" id="JAPJDO010000026">
    <property type="protein sequence ID" value="MCX2939699.1"/>
    <property type="molecule type" value="Genomic_DNA"/>
</dbReference>
<evidence type="ECO:0000259" key="5">
    <source>
        <dbReference type="PROSITE" id="PS50943"/>
    </source>
</evidence>
<dbReference type="SMART" id="SM00530">
    <property type="entry name" value="HTH_XRE"/>
    <property type="match status" value="1"/>
</dbReference>
<dbReference type="InterPro" id="IPR050807">
    <property type="entry name" value="TransReg_Diox_bact_type"/>
</dbReference>
<dbReference type="PANTHER" id="PTHR46797:SF23">
    <property type="entry name" value="HTH-TYPE TRANSCRIPTIONAL REGULATOR SUTR"/>
    <property type="match status" value="1"/>
</dbReference>
<name>A0ABT3SKM6_9MYCO</name>
<dbReference type="InterPro" id="IPR001387">
    <property type="entry name" value="Cro/C1-type_HTH"/>
</dbReference>
<keyword evidence="2" id="KW-0805">Transcription regulation</keyword>
<accession>A0ABT3SKM6</accession>
<keyword evidence="7" id="KW-1185">Reference proteome</keyword>
<evidence type="ECO:0000313" key="7">
    <source>
        <dbReference type="Proteomes" id="UP001300745"/>
    </source>
</evidence>
<evidence type="ECO:0000256" key="3">
    <source>
        <dbReference type="ARBA" id="ARBA00023125"/>
    </source>
</evidence>
<keyword evidence="3" id="KW-0238">DNA-binding</keyword>
<dbReference type="InterPro" id="IPR018653">
    <property type="entry name" value="ScfR_C"/>
</dbReference>
<evidence type="ECO:0000313" key="6">
    <source>
        <dbReference type="EMBL" id="MCX2939699.1"/>
    </source>
</evidence>
<dbReference type="Pfam" id="PF09856">
    <property type="entry name" value="ScfRs"/>
    <property type="match status" value="1"/>
</dbReference>
<dbReference type="InterPro" id="IPR026281">
    <property type="entry name" value="HTH_RamB"/>
</dbReference>
<dbReference type="PIRSF" id="PIRSF019251">
    <property type="entry name" value="Rv0465c"/>
    <property type="match status" value="1"/>
</dbReference>
<evidence type="ECO:0000256" key="4">
    <source>
        <dbReference type="ARBA" id="ARBA00023163"/>
    </source>
</evidence>
<evidence type="ECO:0000256" key="2">
    <source>
        <dbReference type="ARBA" id="ARBA00023015"/>
    </source>
</evidence>
<dbReference type="RefSeq" id="WP_265999501.1">
    <property type="nucleotide sequence ID" value="NZ_JAPJDN010000026.1"/>
</dbReference>
<protein>
    <submittedName>
        <fullName evidence="6">Acetate metabolism transcriptional regulator RamB</fullName>
    </submittedName>
</protein>
<gene>
    <name evidence="6" type="primary">ramB</name>
    <name evidence="6" type="ORF">ORI27_23660</name>
</gene>
<dbReference type="Proteomes" id="UP001300745">
    <property type="component" value="Unassembled WGS sequence"/>
</dbReference>
<dbReference type="Pfam" id="PF06114">
    <property type="entry name" value="Peptidase_M78"/>
    <property type="match status" value="1"/>
</dbReference>
<dbReference type="InterPro" id="IPR010982">
    <property type="entry name" value="Lambda_DNA-bd_dom_sf"/>
</dbReference>
<proteinExistence type="inferred from homology"/>
<comment type="similarity">
    <text evidence="1">Belongs to the short-chain fatty acyl-CoA assimilation regulator (ScfR) family.</text>
</comment>
<dbReference type="NCBIfam" id="NF038139">
    <property type="entry name" value="Reg_Aceta_RamB"/>
    <property type="match status" value="1"/>
</dbReference>
<dbReference type="InterPro" id="IPR010359">
    <property type="entry name" value="IrrE_HExxH"/>
</dbReference>
<organism evidence="6 7">
    <name type="scientific">Mycobacterium pinniadriaticum</name>
    <dbReference type="NCBI Taxonomy" id="2994102"/>
    <lineage>
        <taxon>Bacteria</taxon>
        <taxon>Bacillati</taxon>
        <taxon>Actinomycetota</taxon>
        <taxon>Actinomycetes</taxon>
        <taxon>Mycobacteriales</taxon>
        <taxon>Mycobacteriaceae</taxon>
        <taxon>Mycobacterium</taxon>
    </lineage>
</organism>
<dbReference type="CDD" id="cd00093">
    <property type="entry name" value="HTH_XRE"/>
    <property type="match status" value="1"/>
</dbReference>
<dbReference type="SUPFAM" id="SSF47413">
    <property type="entry name" value="lambda repressor-like DNA-binding domains"/>
    <property type="match status" value="1"/>
</dbReference>
<reference evidence="6 7" key="1">
    <citation type="submission" date="2022-11" db="EMBL/GenBank/DDBJ databases">
        <title>Mycobacterium sp. nov.</title>
        <authorList>
            <person name="Papic B."/>
            <person name="Spicic S."/>
            <person name="Duvnjak S."/>
        </authorList>
    </citation>
    <scope>NUCLEOTIDE SEQUENCE [LARGE SCALE GENOMIC DNA]</scope>
    <source>
        <strain evidence="6 7">CVI_P4</strain>
    </source>
</reference>